<keyword evidence="1" id="KW-0812">Transmembrane</keyword>
<dbReference type="GO" id="GO:0009401">
    <property type="term" value="P:phosphoenolpyruvate-dependent sugar phosphotransferase system"/>
    <property type="evidence" value="ECO:0007669"/>
    <property type="project" value="InterPro"/>
</dbReference>
<comment type="caution">
    <text evidence="2">The sequence shown here is derived from an EMBL/GenBank/DDBJ whole genome shotgun (WGS) entry which is preliminary data.</text>
</comment>
<dbReference type="GO" id="GO:0005886">
    <property type="term" value="C:plasma membrane"/>
    <property type="evidence" value="ECO:0007669"/>
    <property type="project" value="TreeGrafter"/>
</dbReference>
<protein>
    <submittedName>
        <fullName evidence="2">PTS mannose transporter subunit IID</fullName>
    </submittedName>
</protein>
<dbReference type="PANTHER" id="PTHR32502">
    <property type="entry name" value="N-ACETYLGALACTOSAMINE PERMEASE II COMPONENT-RELATED"/>
    <property type="match status" value="1"/>
</dbReference>
<reference evidence="2 3" key="1">
    <citation type="submission" date="2014-08" db="EMBL/GenBank/DDBJ databases">
        <title>Clostridium innocuum, an unnegligible vancomycin-resistant pathogen causing extra-intestinal infections.</title>
        <authorList>
            <person name="Feng Y."/>
            <person name="Chiu C.-H."/>
        </authorList>
    </citation>
    <scope>NUCLEOTIDE SEQUENCE [LARGE SCALE GENOMIC DNA]</scope>
    <source>
        <strain evidence="2 3">AN88</strain>
    </source>
</reference>
<dbReference type="InterPro" id="IPR004704">
    <property type="entry name" value="PTS_IID_man"/>
</dbReference>
<evidence type="ECO:0000313" key="3">
    <source>
        <dbReference type="Proteomes" id="UP000030008"/>
    </source>
</evidence>
<sequence>MIKEKFGLTEKEGKMMAKVARRSHQVGSVYTWEKFQAMGYLWVMIPVINALYENKEDRIEGYKRHYELFNTNPVVGGFVTGLTTAMELQCAQEPNFDKASIGAVKTSLMGPFAGIGDSIFQSTWRVITMGIGLSMAKDGNILGPIVFLVLFNLLAEPVRILFPYIGYKMGTKFMTQAEESGIMSFVTKAASIVGLMTVGAMTATMVSLNIGYVFTMNGAEQSIQEMLDSIFPCMLPLLLTLGCFKLLNKNMKPTTLIVLIMIFGIVGKYIGIF</sequence>
<feature type="transmembrane region" description="Helical" evidence="1">
    <location>
        <begin position="141"/>
        <end position="162"/>
    </location>
</feature>
<name>A0A099I4W2_CLOIN</name>
<evidence type="ECO:0000256" key="1">
    <source>
        <dbReference type="SAM" id="Phobius"/>
    </source>
</evidence>
<feature type="transmembrane region" description="Helical" evidence="1">
    <location>
        <begin position="254"/>
        <end position="272"/>
    </location>
</feature>
<evidence type="ECO:0000313" key="2">
    <source>
        <dbReference type="EMBL" id="KGJ52745.1"/>
    </source>
</evidence>
<dbReference type="InterPro" id="IPR050303">
    <property type="entry name" value="GatZ_KbaZ_carbometab"/>
</dbReference>
<accession>A0A099I4W2</accession>
<keyword evidence="1" id="KW-1133">Transmembrane helix</keyword>
<proteinExistence type="predicted"/>
<gene>
    <name evidence="2" type="ORF">CIAN88_12990</name>
</gene>
<feature type="transmembrane region" description="Helical" evidence="1">
    <location>
        <begin position="192"/>
        <end position="214"/>
    </location>
</feature>
<dbReference type="AlphaFoldDB" id="A0A099I4W2"/>
<dbReference type="Pfam" id="PF03613">
    <property type="entry name" value="EIID-AGA"/>
    <property type="match status" value="1"/>
</dbReference>
<keyword evidence="1" id="KW-0472">Membrane</keyword>
<dbReference type="RefSeq" id="WP_044905827.1">
    <property type="nucleotide sequence ID" value="NZ_JAQCQO010000014.1"/>
</dbReference>
<organism evidence="2 3">
    <name type="scientific">Clostridium innocuum</name>
    <dbReference type="NCBI Taxonomy" id="1522"/>
    <lineage>
        <taxon>Bacteria</taxon>
        <taxon>Bacillati</taxon>
        <taxon>Bacillota</taxon>
        <taxon>Clostridia</taxon>
        <taxon>Eubacteriales</taxon>
        <taxon>Clostridiaceae</taxon>
        <taxon>Clostridium</taxon>
    </lineage>
</organism>
<dbReference type="EMBL" id="JQIF01000054">
    <property type="protein sequence ID" value="KGJ52745.1"/>
    <property type="molecule type" value="Genomic_DNA"/>
</dbReference>
<dbReference type="PROSITE" id="PS51108">
    <property type="entry name" value="PTS_EIID"/>
    <property type="match status" value="1"/>
</dbReference>
<dbReference type="PANTHER" id="PTHR32502:SF23">
    <property type="entry name" value="TRANSPORT PROTEIN, PTS SYSTEM"/>
    <property type="match status" value="1"/>
</dbReference>
<feature type="transmembrane region" description="Helical" evidence="1">
    <location>
        <begin position="226"/>
        <end position="247"/>
    </location>
</feature>
<dbReference type="Proteomes" id="UP000030008">
    <property type="component" value="Unassembled WGS sequence"/>
</dbReference>